<keyword evidence="4" id="KW-0408">Iron</keyword>
<dbReference type="InterPro" id="IPR001949">
    <property type="entry name" value="NADH-UbQ_OxRdtase_51kDa_CS"/>
</dbReference>
<keyword evidence="3" id="KW-0479">Metal-binding</keyword>
<evidence type="ECO:0000313" key="8">
    <source>
        <dbReference type="EMBL" id="MFC4961716.1"/>
    </source>
</evidence>
<dbReference type="InterPro" id="IPR011538">
    <property type="entry name" value="Nuo51_FMN-bd"/>
</dbReference>
<keyword evidence="5" id="KW-0411">Iron-sulfur</keyword>
<dbReference type="SUPFAM" id="SSF142984">
    <property type="entry name" value="Nqo1 middle domain-like"/>
    <property type="match status" value="1"/>
</dbReference>
<dbReference type="InterPro" id="IPR037225">
    <property type="entry name" value="Nuo51_FMN-bd_sf"/>
</dbReference>
<evidence type="ECO:0000256" key="6">
    <source>
        <dbReference type="SAM" id="MobiDB-lite"/>
    </source>
</evidence>
<dbReference type="InterPro" id="IPR019554">
    <property type="entry name" value="Soluble_ligand-bd"/>
</dbReference>
<dbReference type="SMART" id="SM00928">
    <property type="entry name" value="NADH_4Fe-4S"/>
    <property type="match status" value="1"/>
</dbReference>
<keyword evidence="2" id="KW-0004">4Fe-4S</keyword>
<dbReference type="Gene3D" id="1.10.10.1590">
    <property type="entry name" value="NADH-quinone oxidoreductase subunit E"/>
    <property type="match status" value="1"/>
</dbReference>
<dbReference type="Pfam" id="PF01257">
    <property type="entry name" value="2Fe-2S_thioredx"/>
    <property type="match status" value="1"/>
</dbReference>
<feature type="region of interest" description="Disordered" evidence="6">
    <location>
        <begin position="155"/>
        <end position="266"/>
    </location>
</feature>
<name>A0ABV9UYR0_9ACTN</name>
<feature type="domain" description="NADH-ubiquinone oxidoreductase 51kDa subunit iron-sulphur binding" evidence="7">
    <location>
        <begin position="631"/>
        <end position="678"/>
    </location>
</feature>
<dbReference type="InterPro" id="IPR019575">
    <property type="entry name" value="Nuop51_4Fe4S-bd"/>
</dbReference>
<gene>
    <name evidence="8" type="ORF">ACFPFX_36100</name>
</gene>
<dbReference type="SUPFAM" id="SSF140490">
    <property type="entry name" value="Nqo1C-terminal domain-like"/>
    <property type="match status" value="1"/>
</dbReference>
<sequence length="715" mass="75414">MDLHFGETKPTDEERAAVDAVLGPPGSAWEGADDRTDAELRWARGGKEARDRRDLLLPALHAVNDRVGWLSESALGYICRRLTVPPAEAYGVATFYSLFSVKPRPATVLYVCTDLACAAKGSAELCDALADTPSASWERSPCLGLCERAPAALLRRAGPPAPDTPGAPPPDPRSRPKGARPQTPDGLGMPEPTRFDPARGAGNCATSHARPAAGQPTHPALPAFEEPGSGGTTPGIKPDALPNPRRPRGGAAHVTAGRGGAGSEPAPRLTAVLAPATPATLAHALAAPDATAPEHPAAHAVPQAGRHATRNSLVLLKRIGEVDPYDLDDYRSQGGYTALRRAFALGPAGVIREVLDAGLVGRGGAAFPTGQKWEATARRPERVHYLVCNADESEPGTFKDRVLMEGDPYALVEAMTIAGYAVGAERGYLYLRGEYPRAHERLSHAIARARERGLLGPDVLGQGYAFDIEIRSGAGAYICGEETAIFNSIEGRRGEPRSKPPFPVEKGLFGKPTAVNNVETLVNVLPILEHGAEAYARTGTAASTGTKLFCVSGNVARPGVYELPFGASLRELIALSGPPERMRAVLLGGAAGGFVRPDELDIPLTFEGTREAGTTLGSGVVLVLDDTVELPLILLRIAEFFRDESCGQCVPCRVGTVRQEEALHRIKDRTGAAAAGDIALLRDVGRTMRDASICGLGQTAWNAVESAIDRLGAFE</sequence>
<feature type="compositionally biased region" description="Pro residues" evidence="6">
    <location>
        <begin position="159"/>
        <end position="171"/>
    </location>
</feature>
<dbReference type="Gene3D" id="3.10.20.600">
    <property type="match status" value="1"/>
</dbReference>
<evidence type="ECO:0000256" key="1">
    <source>
        <dbReference type="ARBA" id="ARBA00007523"/>
    </source>
</evidence>
<dbReference type="InterPro" id="IPR037207">
    <property type="entry name" value="Nuop51_4Fe4S-bd_sf"/>
</dbReference>
<keyword evidence="9" id="KW-1185">Reference proteome</keyword>
<dbReference type="SUPFAM" id="SSF142019">
    <property type="entry name" value="Nqo1 FMN-binding domain-like"/>
    <property type="match status" value="1"/>
</dbReference>
<evidence type="ECO:0000256" key="4">
    <source>
        <dbReference type="ARBA" id="ARBA00023004"/>
    </source>
</evidence>
<dbReference type="InterPro" id="IPR041921">
    <property type="entry name" value="NuoE_N"/>
</dbReference>
<proteinExistence type="inferred from homology"/>
<dbReference type="EMBL" id="JBHSIZ010000054">
    <property type="protein sequence ID" value="MFC4961716.1"/>
    <property type="molecule type" value="Genomic_DNA"/>
</dbReference>
<dbReference type="Proteomes" id="UP001595834">
    <property type="component" value="Unassembled WGS sequence"/>
</dbReference>
<dbReference type="RefSeq" id="WP_344375078.1">
    <property type="nucleotide sequence ID" value="NZ_BAAASQ010000009.1"/>
</dbReference>
<dbReference type="PANTHER" id="PTHR43578">
    <property type="entry name" value="NADH-QUINONE OXIDOREDUCTASE SUBUNIT F"/>
    <property type="match status" value="1"/>
</dbReference>
<dbReference type="Pfam" id="PF10589">
    <property type="entry name" value="NADH_4Fe-4S"/>
    <property type="match status" value="1"/>
</dbReference>
<dbReference type="InterPro" id="IPR036249">
    <property type="entry name" value="Thioredoxin-like_sf"/>
</dbReference>
<evidence type="ECO:0000313" key="9">
    <source>
        <dbReference type="Proteomes" id="UP001595834"/>
    </source>
</evidence>
<reference evidence="9" key="1">
    <citation type="journal article" date="2019" name="Int. J. Syst. Evol. Microbiol.">
        <title>The Global Catalogue of Microorganisms (GCM) 10K type strain sequencing project: providing services to taxonomists for standard genome sequencing and annotation.</title>
        <authorList>
            <consortium name="The Broad Institute Genomics Platform"/>
            <consortium name="The Broad Institute Genome Sequencing Center for Infectious Disease"/>
            <person name="Wu L."/>
            <person name="Ma J."/>
        </authorList>
    </citation>
    <scope>NUCLEOTIDE SEQUENCE [LARGE SCALE GENOMIC DNA]</scope>
    <source>
        <strain evidence="9">CCM 7224</strain>
    </source>
</reference>
<evidence type="ECO:0000256" key="2">
    <source>
        <dbReference type="ARBA" id="ARBA00022485"/>
    </source>
</evidence>
<accession>A0ABV9UYR0</accession>
<evidence type="ECO:0000256" key="5">
    <source>
        <dbReference type="ARBA" id="ARBA00023014"/>
    </source>
</evidence>
<dbReference type="SUPFAM" id="SSF52833">
    <property type="entry name" value="Thioredoxin-like"/>
    <property type="match status" value="1"/>
</dbReference>
<comment type="caution">
    <text evidence="8">The sequence shown here is derived from an EMBL/GenBank/DDBJ whole genome shotgun (WGS) entry which is preliminary data.</text>
</comment>
<evidence type="ECO:0000259" key="7">
    <source>
        <dbReference type="SMART" id="SM00928"/>
    </source>
</evidence>
<dbReference type="Gene3D" id="1.20.1440.230">
    <property type="entry name" value="NADH-ubiquinone oxidoreductase 51kDa subunit, iron-sulphur binding domain"/>
    <property type="match status" value="1"/>
</dbReference>
<dbReference type="Gene3D" id="3.40.50.11540">
    <property type="entry name" value="NADH-ubiquinone oxidoreductase 51kDa subunit"/>
    <property type="match status" value="1"/>
</dbReference>
<dbReference type="PANTHER" id="PTHR43578:SF3">
    <property type="entry name" value="NADH-QUINONE OXIDOREDUCTASE SUBUNIT F"/>
    <property type="match status" value="1"/>
</dbReference>
<evidence type="ECO:0000256" key="3">
    <source>
        <dbReference type="ARBA" id="ARBA00022723"/>
    </source>
</evidence>
<dbReference type="Pfam" id="PF01512">
    <property type="entry name" value="Complex1_51K"/>
    <property type="match status" value="1"/>
</dbReference>
<protein>
    <submittedName>
        <fullName evidence="8">NADH-ubiquinone oxidoreductase-F iron-sulfur binding region domain-containing protein</fullName>
    </submittedName>
</protein>
<dbReference type="Gene3D" id="6.10.250.1450">
    <property type="match status" value="1"/>
</dbReference>
<dbReference type="PROSITE" id="PS00645">
    <property type="entry name" value="COMPLEX1_51K_2"/>
    <property type="match status" value="1"/>
</dbReference>
<organism evidence="8 9">
    <name type="scientific">Streptomyces mauvecolor</name>
    <dbReference type="NCBI Taxonomy" id="58345"/>
    <lineage>
        <taxon>Bacteria</taxon>
        <taxon>Bacillati</taxon>
        <taxon>Actinomycetota</taxon>
        <taxon>Actinomycetes</taxon>
        <taxon>Kitasatosporales</taxon>
        <taxon>Streptomycetaceae</taxon>
        <taxon>Streptomyces</taxon>
    </lineage>
</organism>
<dbReference type="Gene3D" id="3.40.30.10">
    <property type="entry name" value="Glutaredoxin"/>
    <property type="match status" value="1"/>
</dbReference>
<comment type="similarity">
    <text evidence="1">Belongs to the complex I 51 kDa subunit family.</text>
</comment>
<dbReference type="Pfam" id="PF10531">
    <property type="entry name" value="SLBB"/>
    <property type="match status" value="1"/>
</dbReference>